<dbReference type="GO" id="GO:0046872">
    <property type="term" value="F:metal ion binding"/>
    <property type="evidence" value="ECO:0007669"/>
    <property type="project" value="UniProtKB-KW"/>
</dbReference>
<dbReference type="AlphaFoldDB" id="A0A4Q0Y6Q1"/>
<dbReference type="GO" id="GO:0010181">
    <property type="term" value="F:FMN binding"/>
    <property type="evidence" value="ECO:0007669"/>
    <property type="project" value="InterPro"/>
</dbReference>
<evidence type="ECO:0000256" key="2">
    <source>
        <dbReference type="ARBA" id="ARBA00022485"/>
    </source>
</evidence>
<evidence type="ECO:0000259" key="7">
    <source>
        <dbReference type="SMART" id="SM00928"/>
    </source>
</evidence>
<dbReference type="PANTHER" id="PTHR43578">
    <property type="entry name" value="NADH-QUINONE OXIDOREDUCTASE SUBUNIT F"/>
    <property type="match status" value="1"/>
</dbReference>
<keyword evidence="5" id="KW-0411">Iron-sulfur</keyword>
<dbReference type="GO" id="GO:0008137">
    <property type="term" value="F:NADH dehydrogenase (ubiquinone) activity"/>
    <property type="evidence" value="ECO:0007669"/>
    <property type="project" value="InterPro"/>
</dbReference>
<keyword evidence="4" id="KW-0408">Iron</keyword>
<dbReference type="SMART" id="SM00928">
    <property type="entry name" value="NADH_4Fe-4S"/>
    <property type="match status" value="1"/>
</dbReference>
<dbReference type="SUPFAM" id="SSF52833">
    <property type="entry name" value="Thioredoxin-like"/>
    <property type="match status" value="1"/>
</dbReference>
<dbReference type="Pfam" id="PF10589">
    <property type="entry name" value="NADH_4Fe-4S"/>
    <property type="match status" value="1"/>
</dbReference>
<dbReference type="SUPFAM" id="SSF142019">
    <property type="entry name" value="Nqo1 FMN-binding domain-like"/>
    <property type="match status" value="1"/>
</dbReference>
<keyword evidence="2" id="KW-0004">4Fe-4S</keyword>
<evidence type="ECO:0000256" key="1">
    <source>
        <dbReference type="ARBA" id="ARBA00007523"/>
    </source>
</evidence>
<dbReference type="Pfam" id="PF01512">
    <property type="entry name" value="Complex1_51K"/>
    <property type="match status" value="1"/>
</dbReference>
<keyword evidence="3" id="KW-0479">Metal-binding</keyword>
<feature type="domain" description="NADH-ubiquinone oxidoreductase 51kDa subunit iron-sulphur binding" evidence="7">
    <location>
        <begin position="451"/>
        <end position="496"/>
    </location>
</feature>
<dbReference type="Proteomes" id="UP000290172">
    <property type="component" value="Unassembled WGS sequence"/>
</dbReference>
<dbReference type="InterPro" id="IPR037225">
    <property type="entry name" value="Nuo51_FMN-bd_sf"/>
</dbReference>
<evidence type="ECO:0000313" key="8">
    <source>
        <dbReference type="EMBL" id="RXJ65867.1"/>
    </source>
</evidence>
<dbReference type="InterPro" id="IPR011538">
    <property type="entry name" value="Nuo51_FMN-bd"/>
</dbReference>
<dbReference type="EMBL" id="PDKJ01000019">
    <property type="protein sequence ID" value="RXJ65867.1"/>
    <property type="molecule type" value="Genomic_DNA"/>
</dbReference>
<sequence length="540" mass="58650">MLDSLEDLKKLALEKRDLKRNSHEELRVCIGSSCSSLGSEELLKDLKKSVSENEELEHRCKVKGVGCNGLCSEAIMVSHYHKVGNRESIYSKIEASSSNDFIETLKSGSPIKDKKCDLSQAFFTRQKKIVLENAGVIDPDDIDDYIAYDGYLALYTALDEMRPEDVLNEIKISGLRGRGGGGYPTGLKWESVSKVNADQKYIVCNGDEGDPGAFMDRAIMEADPHKIIEGMALAGYACGATKGYIYVRAEYPIAVEKLNRAIKQARQKGILGNQIADSGFSFDVEVRLGGGAFVCGEATALVASIEGNRGNPRQKPPHLSDYGLWKSPTVLNNVETLANIAPIIRNGGEWFKNIGTESSPGTKVFALTGHIKNTGLVEVPMGITLRELIYEVGGGLPQGVKLKAIQTGGPSGGCIPEELLDISVDYESLKSIGSIMGSGGLIVMDESSNMVEVARFFMDFCQSESCGKCVPCRVGTTELTSLLDKFIAKEATKNDYKLLKELCEVVKNTSLCGLGQTAPNPVLSTIKYFEKEYLEGIKDA</sequence>
<dbReference type="Gene3D" id="3.40.50.11540">
    <property type="entry name" value="NADH-ubiquinone oxidoreductase 51kDa subunit"/>
    <property type="match status" value="1"/>
</dbReference>
<comment type="caution">
    <text evidence="8">The sequence shown here is derived from an EMBL/GenBank/DDBJ whole genome shotgun (WGS) entry which is preliminary data.</text>
</comment>
<keyword evidence="6" id="KW-0175">Coiled coil</keyword>
<dbReference type="InterPro" id="IPR019554">
    <property type="entry name" value="Soluble_ligand-bd"/>
</dbReference>
<dbReference type="RefSeq" id="WP_128983217.1">
    <property type="nucleotide sequence ID" value="NZ_PDKJ01000019.1"/>
</dbReference>
<dbReference type="Gene3D" id="1.20.1440.230">
    <property type="entry name" value="NADH-ubiquinone oxidoreductase 51kDa subunit, iron-sulphur binding domain"/>
    <property type="match status" value="1"/>
</dbReference>
<dbReference type="CDD" id="cd02980">
    <property type="entry name" value="TRX_Fd_family"/>
    <property type="match status" value="1"/>
</dbReference>
<dbReference type="GO" id="GO:0051539">
    <property type="term" value="F:4 iron, 4 sulfur cluster binding"/>
    <property type="evidence" value="ECO:0007669"/>
    <property type="project" value="UniProtKB-KW"/>
</dbReference>
<dbReference type="Gene3D" id="6.10.250.1450">
    <property type="match status" value="1"/>
</dbReference>
<dbReference type="InterPro" id="IPR037207">
    <property type="entry name" value="Nuop51_4Fe4S-bd_sf"/>
</dbReference>
<proteinExistence type="inferred from homology"/>
<dbReference type="Pfam" id="PF10531">
    <property type="entry name" value="SLBB"/>
    <property type="match status" value="1"/>
</dbReference>
<evidence type="ECO:0000256" key="4">
    <source>
        <dbReference type="ARBA" id="ARBA00023004"/>
    </source>
</evidence>
<accession>A0A4Q0Y6Q1</accession>
<dbReference type="Gene3D" id="3.40.30.10">
    <property type="entry name" value="Glutaredoxin"/>
    <property type="match status" value="1"/>
</dbReference>
<dbReference type="InterPro" id="IPR001949">
    <property type="entry name" value="NADH-UbQ_OxRdtase_51kDa_CS"/>
</dbReference>
<dbReference type="SUPFAM" id="SSF140490">
    <property type="entry name" value="Nqo1C-terminal domain-like"/>
    <property type="match status" value="1"/>
</dbReference>
<gene>
    <name evidence="8" type="ORF">CRV08_14065</name>
</gene>
<organism evidence="8 9">
    <name type="scientific">Halarcobacter ebronensis</name>
    <dbReference type="NCBI Taxonomy" id="1462615"/>
    <lineage>
        <taxon>Bacteria</taxon>
        <taxon>Pseudomonadati</taxon>
        <taxon>Campylobacterota</taxon>
        <taxon>Epsilonproteobacteria</taxon>
        <taxon>Campylobacterales</taxon>
        <taxon>Arcobacteraceae</taxon>
        <taxon>Halarcobacter</taxon>
    </lineage>
</organism>
<protein>
    <submittedName>
        <fullName evidence="8">NADH-quinone oxidoreductase subunit L</fullName>
    </submittedName>
</protein>
<dbReference type="SUPFAM" id="SSF142984">
    <property type="entry name" value="Nqo1 middle domain-like"/>
    <property type="match status" value="1"/>
</dbReference>
<dbReference type="Gene3D" id="3.10.20.600">
    <property type="match status" value="1"/>
</dbReference>
<dbReference type="InterPro" id="IPR019575">
    <property type="entry name" value="Nuop51_4Fe4S-bd"/>
</dbReference>
<name>A0A4Q0Y6Q1_9BACT</name>
<evidence type="ECO:0000313" key="9">
    <source>
        <dbReference type="Proteomes" id="UP000290172"/>
    </source>
</evidence>
<feature type="coiled-coil region" evidence="6">
    <location>
        <begin position="1"/>
        <end position="59"/>
    </location>
</feature>
<dbReference type="PANTHER" id="PTHR43578:SF3">
    <property type="entry name" value="NADH-QUINONE OXIDOREDUCTASE SUBUNIT F"/>
    <property type="match status" value="1"/>
</dbReference>
<evidence type="ECO:0000256" key="3">
    <source>
        <dbReference type="ARBA" id="ARBA00022723"/>
    </source>
</evidence>
<evidence type="ECO:0000256" key="6">
    <source>
        <dbReference type="SAM" id="Coils"/>
    </source>
</evidence>
<evidence type="ECO:0000256" key="5">
    <source>
        <dbReference type="ARBA" id="ARBA00023014"/>
    </source>
</evidence>
<comment type="similarity">
    <text evidence="1">Belongs to the complex I 51 kDa subunit family.</text>
</comment>
<dbReference type="InterPro" id="IPR036249">
    <property type="entry name" value="Thioredoxin-like_sf"/>
</dbReference>
<dbReference type="PROSITE" id="PS00645">
    <property type="entry name" value="COMPLEX1_51K_2"/>
    <property type="match status" value="1"/>
</dbReference>
<dbReference type="FunFam" id="1.20.1440.230:FF:000001">
    <property type="entry name" value="Mitochondrial NADH dehydrogenase flavoprotein 1"/>
    <property type="match status" value="1"/>
</dbReference>
<reference evidence="8 9" key="1">
    <citation type="submission" date="2017-10" db="EMBL/GenBank/DDBJ databases">
        <title>Genomics of the genus Arcobacter.</title>
        <authorList>
            <person name="Perez-Cataluna A."/>
            <person name="Figueras M.J."/>
        </authorList>
    </citation>
    <scope>NUCLEOTIDE SEQUENCE [LARGE SCALE GENOMIC DNA]</scope>
    <source>
        <strain evidence="8 9">CECT 8993</strain>
    </source>
</reference>
<dbReference type="FunFam" id="3.40.50.11540:FF:000001">
    <property type="entry name" value="NADH dehydrogenase [ubiquinone] flavoprotein 1, mitochondrial"/>
    <property type="match status" value="1"/>
</dbReference>